<feature type="region of interest" description="Disordered" evidence="1">
    <location>
        <begin position="36"/>
        <end position="74"/>
    </location>
</feature>
<dbReference type="EMBL" id="GBRH01267216">
    <property type="protein sequence ID" value="JAD30679.1"/>
    <property type="molecule type" value="Transcribed_RNA"/>
</dbReference>
<reference evidence="2" key="2">
    <citation type="journal article" date="2015" name="Data Brief">
        <title>Shoot transcriptome of the giant reed, Arundo donax.</title>
        <authorList>
            <person name="Barrero R.A."/>
            <person name="Guerrero F.D."/>
            <person name="Moolhuijzen P."/>
            <person name="Goolsby J.A."/>
            <person name="Tidwell J."/>
            <person name="Bellgard S.E."/>
            <person name="Bellgard M.I."/>
        </authorList>
    </citation>
    <scope>NUCLEOTIDE SEQUENCE</scope>
    <source>
        <tissue evidence="2">Shoot tissue taken approximately 20 cm above the soil surface</tissue>
    </source>
</reference>
<protein>
    <submittedName>
        <fullName evidence="2">Uncharacterized protein</fullName>
    </submittedName>
</protein>
<evidence type="ECO:0000256" key="1">
    <source>
        <dbReference type="SAM" id="MobiDB-lite"/>
    </source>
</evidence>
<proteinExistence type="predicted"/>
<dbReference type="AlphaFoldDB" id="A0A0A8YUA1"/>
<reference evidence="2" key="1">
    <citation type="submission" date="2014-09" db="EMBL/GenBank/DDBJ databases">
        <authorList>
            <person name="Magalhaes I.L.F."/>
            <person name="Oliveira U."/>
            <person name="Santos F.R."/>
            <person name="Vidigal T.H.D.A."/>
            <person name="Brescovit A.D."/>
            <person name="Santos A.J."/>
        </authorList>
    </citation>
    <scope>NUCLEOTIDE SEQUENCE</scope>
    <source>
        <tissue evidence="2">Shoot tissue taken approximately 20 cm above the soil surface</tissue>
    </source>
</reference>
<accession>A0A0A8YUA1</accession>
<organism evidence="2">
    <name type="scientific">Arundo donax</name>
    <name type="common">Giant reed</name>
    <name type="synonym">Donax arundinaceus</name>
    <dbReference type="NCBI Taxonomy" id="35708"/>
    <lineage>
        <taxon>Eukaryota</taxon>
        <taxon>Viridiplantae</taxon>
        <taxon>Streptophyta</taxon>
        <taxon>Embryophyta</taxon>
        <taxon>Tracheophyta</taxon>
        <taxon>Spermatophyta</taxon>
        <taxon>Magnoliopsida</taxon>
        <taxon>Liliopsida</taxon>
        <taxon>Poales</taxon>
        <taxon>Poaceae</taxon>
        <taxon>PACMAD clade</taxon>
        <taxon>Arundinoideae</taxon>
        <taxon>Arundineae</taxon>
        <taxon>Arundo</taxon>
    </lineage>
</organism>
<name>A0A0A8YUA1_ARUDO</name>
<sequence length="74" mass="8652">MHPSSIKHPTLNQLPPLPLGRDWWGFVSQLSLLIQSSHQNSHSHETNRRFINPYLSTPFPSHQLPPTKHHYRKP</sequence>
<evidence type="ECO:0000313" key="2">
    <source>
        <dbReference type="EMBL" id="JAD30679.1"/>
    </source>
</evidence>